<dbReference type="InterPro" id="IPR036271">
    <property type="entry name" value="Tet_transcr_reg_TetR-rel_C_sf"/>
</dbReference>
<gene>
    <name evidence="6" type="ORF">ACFQSB_38630</name>
</gene>
<evidence type="ECO:0000256" key="4">
    <source>
        <dbReference type="ARBA" id="ARBA00023163"/>
    </source>
</evidence>
<evidence type="ECO:0000313" key="7">
    <source>
        <dbReference type="Proteomes" id="UP001596496"/>
    </source>
</evidence>
<keyword evidence="3" id="KW-0238">DNA-binding</keyword>
<dbReference type="InterPro" id="IPR004111">
    <property type="entry name" value="Repressor_TetR_C"/>
</dbReference>
<dbReference type="InterPro" id="IPR009057">
    <property type="entry name" value="Homeodomain-like_sf"/>
</dbReference>
<feature type="domain" description="Tetracycline repressor TetR C-terminal" evidence="5">
    <location>
        <begin position="86"/>
        <end position="225"/>
    </location>
</feature>
<dbReference type="PANTHER" id="PTHR30055:SF151">
    <property type="entry name" value="TRANSCRIPTIONAL REGULATORY PROTEIN"/>
    <property type="match status" value="1"/>
</dbReference>
<keyword evidence="4" id="KW-0804">Transcription</keyword>
<accession>A0ABW2PI65</accession>
<dbReference type="PANTHER" id="PTHR30055">
    <property type="entry name" value="HTH-TYPE TRANSCRIPTIONAL REGULATOR RUTR"/>
    <property type="match status" value="1"/>
</dbReference>
<proteinExistence type="predicted"/>
<dbReference type="Pfam" id="PF02909">
    <property type="entry name" value="TetR_C_1"/>
    <property type="match status" value="1"/>
</dbReference>
<dbReference type="RefSeq" id="WP_380832194.1">
    <property type="nucleotide sequence ID" value="NZ_JBHTCG010000054.1"/>
</dbReference>
<protein>
    <submittedName>
        <fullName evidence="6">TetR/AcrR family transcriptional regulator</fullName>
    </submittedName>
</protein>
<keyword evidence="2" id="KW-0805">Transcription regulation</keyword>
<dbReference type="PRINTS" id="PR00400">
    <property type="entry name" value="TETREPRESSOR"/>
</dbReference>
<dbReference type="InterPro" id="IPR050109">
    <property type="entry name" value="HTH-type_TetR-like_transc_reg"/>
</dbReference>
<dbReference type="SUPFAM" id="SSF48498">
    <property type="entry name" value="Tetracyclin repressor-like, C-terminal domain"/>
    <property type="match status" value="1"/>
</dbReference>
<dbReference type="InterPro" id="IPR003012">
    <property type="entry name" value="Tet_transcr_reg_TetR"/>
</dbReference>
<keyword evidence="1" id="KW-0678">Repressor</keyword>
<name>A0ABW2PI65_9ACTN</name>
<dbReference type="Gene3D" id="1.10.10.60">
    <property type="entry name" value="Homeodomain-like"/>
    <property type="match status" value="1"/>
</dbReference>
<evidence type="ECO:0000256" key="2">
    <source>
        <dbReference type="ARBA" id="ARBA00023015"/>
    </source>
</evidence>
<dbReference type="EMBL" id="JBHTCG010000054">
    <property type="protein sequence ID" value="MFC7388177.1"/>
    <property type="molecule type" value="Genomic_DNA"/>
</dbReference>
<organism evidence="6 7">
    <name type="scientific">Sphaerisporangium rhizosphaerae</name>
    <dbReference type="NCBI Taxonomy" id="2269375"/>
    <lineage>
        <taxon>Bacteria</taxon>
        <taxon>Bacillati</taxon>
        <taxon>Actinomycetota</taxon>
        <taxon>Actinomycetes</taxon>
        <taxon>Streptosporangiales</taxon>
        <taxon>Streptosporangiaceae</taxon>
        <taxon>Sphaerisporangium</taxon>
    </lineage>
</organism>
<dbReference type="Gene3D" id="1.10.357.10">
    <property type="entry name" value="Tetracycline Repressor, domain 2"/>
    <property type="match status" value="1"/>
</dbReference>
<dbReference type="SUPFAM" id="SSF46689">
    <property type="entry name" value="Homeodomain-like"/>
    <property type="match status" value="1"/>
</dbReference>
<evidence type="ECO:0000256" key="1">
    <source>
        <dbReference type="ARBA" id="ARBA00022491"/>
    </source>
</evidence>
<reference evidence="7" key="1">
    <citation type="journal article" date="2019" name="Int. J. Syst. Evol. Microbiol.">
        <title>The Global Catalogue of Microorganisms (GCM) 10K type strain sequencing project: providing services to taxonomists for standard genome sequencing and annotation.</title>
        <authorList>
            <consortium name="The Broad Institute Genomics Platform"/>
            <consortium name="The Broad Institute Genome Sequencing Center for Infectious Disease"/>
            <person name="Wu L."/>
            <person name="Ma J."/>
        </authorList>
    </citation>
    <scope>NUCLEOTIDE SEQUENCE [LARGE SCALE GENOMIC DNA]</scope>
    <source>
        <strain evidence="7">CECT 7649</strain>
    </source>
</reference>
<evidence type="ECO:0000256" key="3">
    <source>
        <dbReference type="ARBA" id="ARBA00023125"/>
    </source>
</evidence>
<comment type="caution">
    <text evidence="6">The sequence shown here is derived from an EMBL/GenBank/DDBJ whole genome shotgun (WGS) entry which is preliminary data.</text>
</comment>
<dbReference type="Proteomes" id="UP001596496">
    <property type="component" value="Unassembled WGS sequence"/>
</dbReference>
<evidence type="ECO:0000259" key="5">
    <source>
        <dbReference type="Pfam" id="PF02909"/>
    </source>
</evidence>
<sequence>MPSTSPERLIWHHPEPPGRKHALTRAEIVRTGIALADTEGVTGLTMRAVAGALGVSTPMSLYRYVLNKDGLVDLMLDEVSAEVDVPADPGDDWRGDLRGVASSLWRMIGRHRWYAELVDSRPPFGPTTMRRAAFMLAVLDNAGLTPAVTYVSLLDNYVTGTAMSVSREIAMLERFGIGTTQDLQAYAGEMANDSLDSWLQDMPLLTADARFELGLDCLLDGIAARRPVGRRSRSRPSRG</sequence>
<keyword evidence="7" id="KW-1185">Reference proteome</keyword>
<evidence type="ECO:0000313" key="6">
    <source>
        <dbReference type="EMBL" id="MFC7388177.1"/>
    </source>
</evidence>